<dbReference type="GO" id="GO:0042910">
    <property type="term" value="F:xenobiotic transmembrane transporter activity"/>
    <property type="evidence" value="ECO:0007669"/>
    <property type="project" value="InterPro"/>
</dbReference>
<evidence type="ECO:0000256" key="5">
    <source>
        <dbReference type="ARBA" id="ARBA00022989"/>
    </source>
</evidence>
<evidence type="ECO:0000256" key="2">
    <source>
        <dbReference type="ARBA" id="ARBA00007251"/>
    </source>
</evidence>
<dbReference type="GO" id="GO:0015297">
    <property type="term" value="F:antiporter activity"/>
    <property type="evidence" value="ECO:0007669"/>
    <property type="project" value="InterPro"/>
</dbReference>
<evidence type="ECO:0000313" key="9">
    <source>
        <dbReference type="EMBL" id="THF95229.1"/>
    </source>
</evidence>
<feature type="transmembrane region" description="Helical" evidence="8">
    <location>
        <begin position="623"/>
        <end position="640"/>
    </location>
</feature>
<sequence length="811" mass="87949">MGSNYVEGHGHGHGVYISQSFPESQSQPPFAMGCTSLHHVMYPTYDGNNTPQSMPLVYPTQTSFQELFRVDAFPVGATPYANYQIQTFFREFYAESKKLWFLASPAIFTSICQYSLGAITKVFAGQLGTSELAAVSVENSIIAGFAYGIMFSSTKLTHSLNAITVGHGKCSRNPMWDSIRSRATRNTRDLHAKVVAHPQHHCSHVSICLHLRNTHFKNHRPNRPNIRGSRQIRAVDDSTALRLHHELPAREVSSGTGKVHGDGGDSGVGVGFACFFQLGFDDEVGVGPGGGSGGAELIMVVHCGGSVGQHHHHQPPPGNFVFLNSTAAPETLSTHKISPTRPPNQTQQFVGIPLQAVTSAGGSAYSQDISALLSKLMYKPPTFLHRQFHRLPERISGSRAGHRRLACQNSSEGAPRYQGHVLAKELVKRGVQSTVVTDSAVFAMISRVNMVIVGVHAVMVNSVVIASVGMRMVALAAHNYAIPSWLILNTTALMLVFVYIFATHILKIIGQTDQISEEAGKFGLWMIPQLFAYTMNYPLAKFLQAQGKFTAMAVIAGLVLVLHAFFSWVLMMKLGWGLAGAAVVLNSSWWFIVVAQLVYVLCGVCGGAWNGFSWLAFYSLWRFLKLSVASAVMLAVRASNELGAAHPTAAKFSAVAVAVTSFLIGLFLAPILIIGGKEYPSFFSNDAAVKELVYELTPLLGLAIVVYGVQLALAGVAIGAGWQAYIAYVNLGCYYLFGIPLSLLMGFKFNMGIKGIWGGVISGTVLEACVVLWIINRTNWNNEVTTPINFLQKDAPSIRLQCNSVGFSQMG</sequence>
<feature type="transmembrane region" description="Helical" evidence="8">
    <location>
        <begin position="725"/>
        <end position="744"/>
    </location>
</feature>
<dbReference type="InterPro" id="IPR002528">
    <property type="entry name" value="MATE_fam"/>
</dbReference>
<dbReference type="Proteomes" id="UP000306102">
    <property type="component" value="Unassembled WGS sequence"/>
</dbReference>
<dbReference type="InterPro" id="IPR045069">
    <property type="entry name" value="MATE_euk"/>
</dbReference>
<keyword evidence="10" id="KW-1185">Reference proteome</keyword>
<comment type="similarity">
    <text evidence="3 8">Belongs to the multi antimicrobial extrusion (MATE) (TC 2.A.66.1) family.</text>
</comment>
<dbReference type="SUPFAM" id="SSF100950">
    <property type="entry name" value="NagB/RpiA/CoA transferase-like"/>
    <property type="match status" value="1"/>
</dbReference>
<gene>
    <name evidence="9" type="ORF">TEA_024915</name>
</gene>
<feature type="transmembrane region" description="Helical" evidence="8">
    <location>
        <begin position="551"/>
        <end position="569"/>
    </location>
</feature>
<accession>A0A4S4CZB3</accession>
<dbReference type="EMBL" id="SDRB02013318">
    <property type="protein sequence ID" value="THF95229.1"/>
    <property type="molecule type" value="Genomic_DNA"/>
</dbReference>
<dbReference type="Pfam" id="PF01008">
    <property type="entry name" value="IF-2B"/>
    <property type="match status" value="1"/>
</dbReference>
<dbReference type="GO" id="GO:0016020">
    <property type="term" value="C:membrane"/>
    <property type="evidence" value="ECO:0007669"/>
    <property type="project" value="UniProtKB-SubCell"/>
</dbReference>
<protein>
    <recommendedName>
        <fullName evidence="8">Protein DETOXIFICATION</fullName>
    </recommendedName>
    <alternativeName>
        <fullName evidence="8">Multidrug and toxic compound extrusion protein</fullName>
    </alternativeName>
</protein>
<dbReference type="CDD" id="cd13132">
    <property type="entry name" value="MATE_eukaryotic"/>
    <property type="match status" value="1"/>
</dbReference>
<keyword evidence="4 8" id="KW-0812">Transmembrane</keyword>
<evidence type="ECO:0000256" key="6">
    <source>
        <dbReference type="ARBA" id="ARBA00023136"/>
    </source>
</evidence>
<feature type="transmembrane region" description="Helical" evidence="8">
    <location>
        <begin position="480"/>
        <end position="502"/>
    </location>
</feature>
<feature type="transmembrane region" description="Helical" evidence="8">
    <location>
        <begin position="589"/>
        <end position="611"/>
    </location>
</feature>
<evidence type="ECO:0000256" key="4">
    <source>
        <dbReference type="ARBA" id="ARBA00022692"/>
    </source>
</evidence>
<evidence type="ECO:0000256" key="1">
    <source>
        <dbReference type="ARBA" id="ARBA00004141"/>
    </source>
</evidence>
<dbReference type="GO" id="GO:1990961">
    <property type="term" value="P:xenobiotic detoxification by transmembrane export across the plasma membrane"/>
    <property type="evidence" value="ECO:0007669"/>
    <property type="project" value="InterPro"/>
</dbReference>
<keyword evidence="6 8" id="KW-0472">Membrane</keyword>
<reference evidence="9 10" key="1">
    <citation type="journal article" date="2018" name="Proc. Natl. Acad. Sci. U.S.A.">
        <title>Draft genome sequence of Camellia sinensis var. sinensis provides insights into the evolution of the tea genome and tea quality.</title>
        <authorList>
            <person name="Wei C."/>
            <person name="Yang H."/>
            <person name="Wang S."/>
            <person name="Zhao J."/>
            <person name="Liu C."/>
            <person name="Gao L."/>
            <person name="Xia E."/>
            <person name="Lu Y."/>
            <person name="Tai Y."/>
            <person name="She G."/>
            <person name="Sun J."/>
            <person name="Cao H."/>
            <person name="Tong W."/>
            <person name="Gao Q."/>
            <person name="Li Y."/>
            <person name="Deng W."/>
            <person name="Jiang X."/>
            <person name="Wang W."/>
            <person name="Chen Q."/>
            <person name="Zhang S."/>
            <person name="Li H."/>
            <person name="Wu J."/>
            <person name="Wang P."/>
            <person name="Li P."/>
            <person name="Shi C."/>
            <person name="Zheng F."/>
            <person name="Jian J."/>
            <person name="Huang B."/>
            <person name="Shan D."/>
            <person name="Shi M."/>
            <person name="Fang C."/>
            <person name="Yue Y."/>
            <person name="Li F."/>
            <person name="Li D."/>
            <person name="Wei S."/>
            <person name="Han B."/>
            <person name="Jiang C."/>
            <person name="Yin Y."/>
            <person name="Xia T."/>
            <person name="Zhang Z."/>
            <person name="Bennetzen J.L."/>
            <person name="Zhao S."/>
            <person name="Wan X."/>
        </authorList>
    </citation>
    <scope>NUCLEOTIDE SEQUENCE [LARGE SCALE GENOMIC DNA]</scope>
    <source>
        <strain evidence="10">cv. Shuchazao</strain>
        <tissue evidence="9">Leaf</tissue>
    </source>
</reference>
<comment type="caution">
    <text evidence="8">Lacks conserved residue(s) required for the propagation of feature annotation.</text>
</comment>
<evidence type="ECO:0000256" key="3">
    <source>
        <dbReference type="ARBA" id="ARBA00010199"/>
    </source>
</evidence>
<evidence type="ECO:0000256" key="7">
    <source>
        <dbReference type="RuleBase" id="RU003814"/>
    </source>
</evidence>
<evidence type="ECO:0000256" key="8">
    <source>
        <dbReference type="RuleBase" id="RU004914"/>
    </source>
</evidence>
<feature type="transmembrane region" description="Helical" evidence="8">
    <location>
        <begin position="448"/>
        <end position="468"/>
    </location>
</feature>
<feature type="transmembrane region" description="Helical" evidence="8">
    <location>
        <begin position="652"/>
        <end position="675"/>
    </location>
</feature>
<feature type="transmembrane region" description="Helical" evidence="8">
    <location>
        <begin position="756"/>
        <end position="775"/>
    </location>
</feature>
<proteinExistence type="inferred from homology"/>
<dbReference type="Gene3D" id="3.40.50.10470">
    <property type="entry name" value="Translation initiation factor eif-2b, domain 2"/>
    <property type="match status" value="1"/>
</dbReference>
<comment type="caution">
    <text evidence="9">The sequence shown here is derived from an EMBL/GenBank/DDBJ whole genome shotgun (WGS) entry which is preliminary data.</text>
</comment>
<dbReference type="InterPro" id="IPR000649">
    <property type="entry name" value="IF-2B-related"/>
</dbReference>
<comment type="similarity">
    <text evidence="2 7">Belongs to the eIF-2B alpha/beta/delta subunits family.</text>
</comment>
<comment type="subcellular location">
    <subcellularLocation>
        <location evidence="1">Membrane</location>
        <topology evidence="1">Multi-pass membrane protein</topology>
    </subcellularLocation>
</comment>
<dbReference type="InterPro" id="IPR042529">
    <property type="entry name" value="IF_2B-like_C"/>
</dbReference>
<name>A0A4S4CZB3_CAMSN</name>
<dbReference type="STRING" id="542762.A0A4S4CZB3"/>
<feature type="transmembrane region" description="Helical" evidence="8">
    <location>
        <begin position="696"/>
        <end position="719"/>
    </location>
</feature>
<dbReference type="PANTHER" id="PTHR11206">
    <property type="entry name" value="MULTIDRUG RESISTANCE PROTEIN"/>
    <property type="match status" value="1"/>
</dbReference>
<keyword evidence="5 8" id="KW-1133">Transmembrane helix</keyword>
<evidence type="ECO:0000313" key="10">
    <source>
        <dbReference type="Proteomes" id="UP000306102"/>
    </source>
</evidence>
<dbReference type="AlphaFoldDB" id="A0A4S4CZB3"/>
<dbReference type="Pfam" id="PF01554">
    <property type="entry name" value="MatE"/>
    <property type="match status" value="2"/>
</dbReference>
<organism evidence="9 10">
    <name type="scientific">Camellia sinensis var. sinensis</name>
    <name type="common">China tea</name>
    <dbReference type="NCBI Taxonomy" id="542762"/>
    <lineage>
        <taxon>Eukaryota</taxon>
        <taxon>Viridiplantae</taxon>
        <taxon>Streptophyta</taxon>
        <taxon>Embryophyta</taxon>
        <taxon>Tracheophyta</taxon>
        <taxon>Spermatophyta</taxon>
        <taxon>Magnoliopsida</taxon>
        <taxon>eudicotyledons</taxon>
        <taxon>Gunneridae</taxon>
        <taxon>Pentapetalae</taxon>
        <taxon>asterids</taxon>
        <taxon>Ericales</taxon>
        <taxon>Theaceae</taxon>
        <taxon>Camellia</taxon>
    </lineage>
</organism>
<dbReference type="InterPro" id="IPR037171">
    <property type="entry name" value="NagB/RpiA_transferase-like"/>
</dbReference>